<dbReference type="CDD" id="cd02537">
    <property type="entry name" value="GT8_Glycogenin"/>
    <property type="match status" value="1"/>
</dbReference>
<keyword evidence="15" id="KW-0812">Transmembrane</keyword>
<feature type="region of interest" description="Disordered" evidence="14">
    <location>
        <begin position="265"/>
        <end position="306"/>
    </location>
</feature>
<organism evidence="16 17">
    <name type="scientific">Tieghemiomyces parasiticus</name>
    <dbReference type="NCBI Taxonomy" id="78921"/>
    <lineage>
        <taxon>Eukaryota</taxon>
        <taxon>Fungi</taxon>
        <taxon>Fungi incertae sedis</taxon>
        <taxon>Zoopagomycota</taxon>
        <taxon>Kickxellomycotina</taxon>
        <taxon>Dimargaritomycetes</taxon>
        <taxon>Dimargaritales</taxon>
        <taxon>Dimargaritaceae</taxon>
        <taxon>Tieghemiomyces</taxon>
    </lineage>
</organism>
<protein>
    <recommendedName>
        <fullName evidence="10">glycogenin glucosyltransferase</fullName>
        <ecNumber evidence="10">2.4.1.186</ecNumber>
    </recommendedName>
</protein>
<dbReference type="GO" id="GO:0008466">
    <property type="term" value="F:glycogenin glucosyltransferase activity"/>
    <property type="evidence" value="ECO:0007669"/>
    <property type="project" value="UniProtKB-EC"/>
</dbReference>
<dbReference type="OrthoDB" id="2014201at2759"/>
<feature type="compositionally biased region" description="Low complexity" evidence="14">
    <location>
        <begin position="323"/>
        <end position="345"/>
    </location>
</feature>
<feature type="region of interest" description="Disordered" evidence="14">
    <location>
        <begin position="322"/>
        <end position="346"/>
    </location>
</feature>
<keyword evidence="6" id="KW-0320">Glycogen biosynthesis</keyword>
<gene>
    <name evidence="16" type="primary">GLG2_2</name>
    <name evidence="16" type="ORF">IWQ60_010645</name>
</gene>
<evidence type="ECO:0000256" key="3">
    <source>
        <dbReference type="ARBA" id="ARBA00022490"/>
    </source>
</evidence>
<evidence type="ECO:0000256" key="14">
    <source>
        <dbReference type="SAM" id="MobiDB-lite"/>
    </source>
</evidence>
<dbReference type="EMBL" id="JANBPT010001048">
    <property type="protein sequence ID" value="KAJ1910452.1"/>
    <property type="molecule type" value="Genomic_DNA"/>
</dbReference>
<accession>A0A9W7ZQY0</accession>
<evidence type="ECO:0000256" key="9">
    <source>
        <dbReference type="ARBA" id="ARBA00038162"/>
    </source>
</evidence>
<dbReference type="InterPro" id="IPR002495">
    <property type="entry name" value="Glyco_trans_8"/>
</dbReference>
<feature type="compositionally biased region" description="Basic and acidic residues" evidence="14">
    <location>
        <begin position="899"/>
        <end position="908"/>
    </location>
</feature>
<feature type="compositionally biased region" description="Low complexity" evidence="14">
    <location>
        <begin position="1080"/>
        <end position="1094"/>
    </location>
</feature>
<evidence type="ECO:0000256" key="8">
    <source>
        <dbReference type="ARBA" id="ARBA00023211"/>
    </source>
</evidence>
<feature type="compositionally biased region" description="Basic residues" evidence="14">
    <location>
        <begin position="441"/>
        <end position="453"/>
    </location>
</feature>
<evidence type="ECO:0000256" key="12">
    <source>
        <dbReference type="ARBA" id="ARBA00052293"/>
    </source>
</evidence>
<feature type="compositionally biased region" description="Pro residues" evidence="14">
    <location>
        <begin position="416"/>
        <end position="427"/>
    </location>
</feature>
<dbReference type="Gene3D" id="3.90.550.10">
    <property type="entry name" value="Spore Coat Polysaccharide Biosynthesis Protein SpsA, Chain A"/>
    <property type="match status" value="1"/>
</dbReference>
<comment type="cofactor">
    <cofactor evidence="1">
        <name>Mn(2+)</name>
        <dbReference type="ChEBI" id="CHEBI:29035"/>
    </cofactor>
</comment>
<dbReference type="GO" id="GO:0005737">
    <property type="term" value="C:cytoplasm"/>
    <property type="evidence" value="ECO:0007669"/>
    <property type="project" value="UniProtKB-SubCell"/>
</dbReference>
<feature type="compositionally biased region" description="Low complexity" evidence="14">
    <location>
        <begin position="854"/>
        <end position="865"/>
    </location>
</feature>
<feature type="compositionally biased region" description="Polar residues" evidence="14">
    <location>
        <begin position="1095"/>
        <end position="1105"/>
    </location>
</feature>
<proteinExistence type="inferred from homology"/>
<evidence type="ECO:0000256" key="15">
    <source>
        <dbReference type="SAM" id="Phobius"/>
    </source>
</evidence>
<dbReference type="SUPFAM" id="SSF53448">
    <property type="entry name" value="Nucleotide-diphospho-sugar transferases"/>
    <property type="match status" value="1"/>
</dbReference>
<evidence type="ECO:0000256" key="6">
    <source>
        <dbReference type="ARBA" id="ARBA00023056"/>
    </source>
</evidence>
<evidence type="ECO:0000256" key="1">
    <source>
        <dbReference type="ARBA" id="ARBA00001936"/>
    </source>
</evidence>
<evidence type="ECO:0000256" key="11">
    <source>
        <dbReference type="ARBA" id="ARBA00050886"/>
    </source>
</evidence>
<dbReference type="Proteomes" id="UP001150569">
    <property type="component" value="Unassembled WGS sequence"/>
</dbReference>
<evidence type="ECO:0000256" key="10">
    <source>
        <dbReference type="ARBA" id="ARBA00038934"/>
    </source>
</evidence>
<comment type="catalytic activity">
    <reaction evidence="11">
        <text>[1,4-alpha-D-glucosyl](n)-L-tyrosyl-[glycogenin] + UDP-alpha-D-glucose = [1,4-alpha-D-glucosyl](n+1)-L-tyrosyl-[glycogenin] + UDP + H(+)</text>
        <dbReference type="Rhea" id="RHEA:56560"/>
        <dbReference type="Rhea" id="RHEA-COMP:14606"/>
        <dbReference type="Rhea" id="RHEA-COMP:14607"/>
        <dbReference type="ChEBI" id="CHEBI:15378"/>
        <dbReference type="ChEBI" id="CHEBI:58223"/>
        <dbReference type="ChEBI" id="CHEBI:58885"/>
        <dbReference type="ChEBI" id="CHEBI:140574"/>
        <dbReference type="EC" id="2.4.1.186"/>
    </reaction>
</comment>
<evidence type="ECO:0000256" key="7">
    <source>
        <dbReference type="ARBA" id="ARBA00023180"/>
    </source>
</evidence>
<keyword evidence="17" id="KW-1185">Reference proteome</keyword>
<feature type="transmembrane region" description="Helical" evidence="15">
    <location>
        <begin position="34"/>
        <end position="55"/>
    </location>
</feature>
<dbReference type="AlphaFoldDB" id="A0A9W7ZQY0"/>
<dbReference type="InterPro" id="IPR029044">
    <property type="entry name" value="Nucleotide-diphossugar_trans"/>
</dbReference>
<comment type="caution">
    <text evidence="16">The sequence shown here is derived from an EMBL/GenBank/DDBJ whole genome shotgun (WGS) entry which is preliminary data.</text>
</comment>
<evidence type="ECO:0000256" key="2">
    <source>
        <dbReference type="ARBA" id="ARBA00004496"/>
    </source>
</evidence>
<comment type="catalytic activity">
    <reaction evidence="12">
        <text>L-tyrosyl-[glycogenin] + UDP-alpha-D-glucose = alpha-D-glucosyl-L-tyrosyl-[glycogenin] + UDP + H(+)</text>
        <dbReference type="Rhea" id="RHEA:23360"/>
        <dbReference type="Rhea" id="RHEA-COMP:14604"/>
        <dbReference type="Rhea" id="RHEA-COMP:14605"/>
        <dbReference type="ChEBI" id="CHEBI:15378"/>
        <dbReference type="ChEBI" id="CHEBI:46858"/>
        <dbReference type="ChEBI" id="CHEBI:58223"/>
        <dbReference type="ChEBI" id="CHEBI:58885"/>
        <dbReference type="ChEBI" id="CHEBI:140573"/>
        <dbReference type="EC" id="2.4.1.186"/>
    </reaction>
</comment>
<dbReference type="GO" id="GO:0046872">
    <property type="term" value="F:metal ion binding"/>
    <property type="evidence" value="ECO:0007669"/>
    <property type="project" value="UniProtKB-KW"/>
</dbReference>
<evidence type="ECO:0000256" key="13">
    <source>
        <dbReference type="ARBA" id="ARBA00057883"/>
    </source>
</evidence>
<dbReference type="InterPro" id="IPR050587">
    <property type="entry name" value="GNT1/Glycosyltrans_8"/>
</dbReference>
<name>A0A9W7ZQY0_9FUNG</name>
<evidence type="ECO:0000313" key="17">
    <source>
        <dbReference type="Proteomes" id="UP001150569"/>
    </source>
</evidence>
<comment type="subcellular location">
    <subcellularLocation>
        <location evidence="2">Cytoplasm</location>
    </subcellularLocation>
</comment>
<feature type="region of interest" description="Disordered" evidence="14">
    <location>
        <begin position="844"/>
        <end position="868"/>
    </location>
</feature>
<dbReference type="FunFam" id="3.90.550.10:FF:000092">
    <property type="entry name" value="Glycogenin 2"/>
    <property type="match status" value="1"/>
</dbReference>
<dbReference type="GO" id="GO:0005978">
    <property type="term" value="P:glycogen biosynthetic process"/>
    <property type="evidence" value="ECO:0007669"/>
    <property type="project" value="UniProtKB-KW"/>
</dbReference>
<feature type="region of interest" description="Disordered" evidence="14">
    <location>
        <begin position="966"/>
        <end position="1105"/>
    </location>
</feature>
<feature type="compositionally biased region" description="Basic and acidic residues" evidence="14">
    <location>
        <begin position="536"/>
        <end position="573"/>
    </location>
</feature>
<feature type="compositionally biased region" description="Polar residues" evidence="14">
    <location>
        <begin position="272"/>
        <end position="288"/>
    </location>
</feature>
<feature type="compositionally biased region" description="Pro residues" evidence="14">
    <location>
        <begin position="1031"/>
        <end position="1041"/>
    </location>
</feature>
<keyword evidence="4 16" id="KW-0808">Transferase</keyword>
<evidence type="ECO:0000256" key="5">
    <source>
        <dbReference type="ARBA" id="ARBA00022723"/>
    </source>
</evidence>
<evidence type="ECO:0000256" key="4">
    <source>
        <dbReference type="ARBA" id="ARBA00022679"/>
    </source>
</evidence>
<comment type="similarity">
    <text evidence="9">Belongs to the glycosyltransferase 8 family. Glycogenin subfamily.</text>
</comment>
<evidence type="ECO:0000313" key="16">
    <source>
        <dbReference type="EMBL" id="KAJ1910452.1"/>
    </source>
</evidence>
<keyword evidence="3" id="KW-0963">Cytoplasm</keyword>
<reference evidence="16" key="1">
    <citation type="submission" date="2022-07" db="EMBL/GenBank/DDBJ databases">
        <title>Phylogenomic reconstructions and comparative analyses of Kickxellomycotina fungi.</title>
        <authorList>
            <person name="Reynolds N.K."/>
            <person name="Stajich J.E."/>
            <person name="Barry K."/>
            <person name="Grigoriev I.V."/>
            <person name="Crous P."/>
            <person name="Smith M.E."/>
        </authorList>
    </citation>
    <scope>NUCLEOTIDE SEQUENCE</scope>
    <source>
        <strain evidence="16">RSA 861</strain>
    </source>
</reference>
<keyword evidence="8" id="KW-0464">Manganese</keyword>
<feature type="compositionally biased region" description="Basic residues" evidence="14">
    <location>
        <begin position="502"/>
        <end position="518"/>
    </location>
</feature>
<sequence length="1105" mass="121785">MAFAYVTLVTSDDYAAGALTLARSLRRTGTPHRLVCLITLATVSTATYLALLAVFDTVTPVATRNSGDYANLTILGRPDLGATWTKLELWRLTDYAKVIFLDADTLVLRNIDDLFDRTGDFAAAPDIGWPDCFNSGVMVCTPSHHTFDKLVAMASAGGSFDGGDQGLLNDYFADWATAGPAHRLAFTDNFTASAVYTYAPAFRRFGDRVRVVHFIGPNKPWRCDRYADGQARLPPGGHPDWQPFYQTWWAYHDLTSDVPASTDGMPYAAPQYHSNTPGRPIGQGQSPYVQIDVPSEPTQPDAQARGPWHLADFNFDRVDHTISSAAGPHSSSSSPPDSQAQAPSPAVLPYTSPVAYPQHYHAAPWVPDFDPTPIYAQPAGHHRPVSPPHVPIEQTLQVHAMDNAYQSRPWYVPTRHSPPPAPMPSAPQPHALYDNAYYNHHGAHNYRHQHPHHQVPIPSQSHHHHHHGAVHEAFGSNDRYAWPENRPQAPHRKASPPWHSSSMHHHHHHHHQVHQHQQHSHESPRHQQQPNGGHQHHVDYSHRQRHHHLEDDQRHSHPPQQEHHHQEHRSQREQHHHSRLGSHPYSSESGRRSPSHQWQQHVAAQPSAHRMDNAFTNSQNDARPLWFAVEPTSIAHPTGSIDPTVAAWPTPAGAQPTWAANRDPSARQDQQRQLGDVVHRWHGEITNRVLPGLGTLSKNGGVNVDAFRLDDHPLFCQDHPNAALNRQTLAEVQLRLSQIDSRLEAYKQPAALPLPFQHTLRIRTTLDDPSATDSAPPKEFESVVTFDSVLVPPVWLPESSQQLNNGHLVDPASIITHHRASTSTSPASVVSSSVTYPSTVESILPATTDDDSESPQPTSSVQTSSMDDFGGYRVDWDEHEMGWHVYNPLPMMLRKSLNERAERRRRESGASSMAVSPSEAGTPAPEKASPTEEVVDGLVEDTGEVSEGDEDVQPKARALLEPESQRLAKAVASDPFQLPPPLVSGLDDRETHSHRTTALADVKPDWFAPLQTSVDHEGSTLTEDPEAPLIPEKPNPTPPNPTATSAPSVPTSPPAVLPLGKSPVSPADAPSIRSLVQGVTSSSGETSSSADPTSPCNRPTPKTND</sequence>
<comment type="function">
    <text evidence="13">Self-glucosylating initiator of glycogen synthesis. It catalyzes the formation of a short alpha (1,4)-glucosyl chain covalently attached via a glucose 1-O-tyrosyl linkage to internal tyrosine residues and these chains act as primers for the elongation reaction catalyzed by glycogen synthase.</text>
</comment>
<keyword evidence="15" id="KW-0472">Membrane</keyword>
<feature type="region of interest" description="Disordered" evidence="14">
    <location>
        <begin position="899"/>
        <end position="933"/>
    </location>
</feature>
<keyword evidence="15" id="KW-1133">Transmembrane helix</keyword>
<dbReference type="EC" id="2.4.1.186" evidence="10"/>
<dbReference type="Pfam" id="PF01501">
    <property type="entry name" value="Glyco_transf_8"/>
    <property type="match status" value="1"/>
</dbReference>
<feature type="region of interest" description="Disordered" evidence="14">
    <location>
        <begin position="409"/>
        <end position="607"/>
    </location>
</feature>
<keyword evidence="7" id="KW-0325">Glycoprotein</keyword>
<keyword evidence="5" id="KW-0479">Metal-binding</keyword>
<keyword evidence="16" id="KW-0328">Glycosyltransferase</keyword>
<dbReference type="PANTHER" id="PTHR11183">
    <property type="entry name" value="GLYCOGENIN SUBFAMILY MEMBER"/>
    <property type="match status" value="1"/>
</dbReference>